<feature type="domain" description="HTH cro/C1-type" evidence="1">
    <location>
        <begin position="5"/>
        <end position="59"/>
    </location>
</feature>
<evidence type="ECO:0000313" key="3">
    <source>
        <dbReference type="Proteomes" id="UP000472355"/>
    </source>
</evidence>
<reference evidence="2 3" key="1">
    <citation type="submission" date="2019-02" db="EMBL/GenBank/DDBJ databases">
        <title>Genome sequencing of Clostridium botulinum clinical isolates.</title>
        <authorList>
            <person name="Brunt J."/>
            <person name="Van Vliet A.H.M."/>
            <person name="Stringer S.C."/>
            <person name="Grant K.A."/>
            <person name="Carter A.C."/>
            <person name="Peck M.W."/>
        </authorList>
    </citation>
    <scope>NUCLEOTIDE SEQUENCE [LARGE SCALE GENOMIC DNA]</scope>
    <source>
        <strain evidence="2 3">H113700579</strain>
    </source>
</reference>
<dbReference type="Gene3D" id="1.10.260.40">
    <property type="entry name" value="lambda repressor-like DNA-binding domains"/>
    <property type="match status" value="1"/>
</dbReference>
<proteinExistence type="predicted"/>
<comment type="caution">
    <text evidence="2">The sequence shown here is derived from an EMBL/GenBank/DDBJ whole genome shotgun (WGS) entry which is preliminary data.</text>
</comment>
<dbReference type="SUPFAM" id="SSF47413">
    <property type="entry name" value="lambda repressor-like DNA-binding domains"/>
    <property type="match status" value="1"/>
</dbReference>
<dbReference type="SMART" id="SM00530">
    <property type="entry name" value="HTH_XRE"/>
    <property type="match status" value="1"/>
</dbReference>
<name>A0A6M0SSM3_CLOBO</name>
<organism evidence="2 3">
    <name type="scientific">Clostridium botulinum</name>
    <dbReference type="NCBI Taxonomy" id="1491"/>
    <lineage>
        <taxon>Bacteria</taxon>
        <taxon>Bacillati</taxon>
        <taxon>Bacillota</taxon>
        <taxon>Clostridia</taxon>
        <taxon>Eubacteriales</taxon>
        <taxon>Clostridiaceae</taxon>
        <taxon>Clostridium</taxon>
    </lineage>
</organism>
<accession>A0A6M0SSM3</accession>
<evidence type="ECO:0000313" key="2">
    <source>
        <dbReference type="EMBL" id="NFA43394.1"/>
    </source>
</evidence>
<dbReference type="AlphaFoldDB" id="A0A6M0SSM3"/>
<protein>
    <submittedName>
        <fullName evidence="2">XRE family transcriptional regulator</fullName>
    </submittedName>
</protein>
<dbReference type="InterPro" id="IPR010982">
    <property type="entry name" value="Lambda_DNA-bd_dom_sf"/>
</dbReference>
<dbReference type="GO" id="GO:0003677">
    <property type="term" value="F:DNA binding"/>
    <property type="evidence" value="ECO:0007669"/>
    <property type="project" value="InterPro"/>
</dbReference>
<dbReference type="InterPro" id="IPR001387">
    <property type="entry name" value="Cro/C1-type_HTH"/>
</dbReference>
<gene>
    <name evidence="2" type="ORF">EXM65_12630</name>
</gene>
<sequence>MKITFKTLRHSANLSAEYVSEKLKITESAYRKYERSARIPKGESLLELKKIYNCTELELFAALEYHVSTKVS</sequence>
<evidence type="ECO:0000259" key="1">
    <source>
        <dbReference type="PROSITE" id="PS50943"/>
    </source>
</evidence>
<dbReference type="RefSeq" id="WP_222651800.1">
    <property type="nucleotide sequence ID" value="NZ_JACBCJ010000007.1"/>
</dbReference>
<dbReference type="CDD" id="cd00093">
    <property type="entry name" value="HTH_XRE"/>
    <property type="match status" value="1"/>
</dbReference>
<dbReference type="EMBL" id="SGKU01000037">
    <property type="protein sequence ID" value="NFA43394.1"/>
    <property type="molecule type" value="Genomic_DNA"/>
</dbReference>
<dbReference type="PROSITE" id="PS50943">
    <property type="entry name" value="HTH_CROC1"/>
    <property type="match status" value="1"/>
</dbReference>
<dbReference type="Proteomes" id="UP000472355">
    <property type="component" value="Unassembled WGS sequence"/>
</dbReference>
<dbReference type="Pfam" id="PF01381">
    <property type="entry name" value="HTH_3"/>
    <property type="match status" value="1"/>
</dbReference>